<feature type="transmembrane region" description="Helical" evidence="1">
    <location>
        <begin position="58"/>
        <end position="77"/>
    </location>
</feature>
<gene>
    <name evidence="2" type="ORF">UFOPK2310_00566</name>
</gene>
<keyword evidence="1" id="KW-1133">Transmembrane helix</keyword>
<feature type="transmembrane region" description="Helical" evidence="1">
    <location>
        <begin position="31"/>
        <end position="52"/>
    </location>
</feature>
<reference evidence="2" key="1">
    <citation type="submission" date="2020-05" db="EMBL/GenBank/DDBJ databases">
        <authorList>
            <person name="Chiriac C."/>
            <person name="Salcher M."/>
            <person name="Ghai R."/>
            <person name="Kavagutti S V."/>
        </authorList>
    </citation>
    <scope>NUCLEOTIDE SEQUENCE</scope>
</reference>
<proteinExistence type="predicted"/>
<keyword evidence="1" id="KW-0472">Membrane</keyword>
<organism evidence="2">
    <name type="scientific">freshwater metagenome</name>
    <dbReference type="NCBI Taxonomy" id="449393"/>
    <lineage>
        <taxon>unclassified sequences</taxon>
        <taxon>metagenomes</taxon>
        <taxon>ecological metagenomes</taxon>
    </lineage>
</organism>
<sequence length="84" mass="9353">MEHLTPGKVSAATSKKYADPMDPATRRQLRFSLFLQGFAALMIALALGVRLANQMFDIWSIVFAVVLVLVVAAFLFTQRKLRSP</sequence>
<keyword evidence="1" id="KW-0812">Transmembrane</keyword>
<evidence type="ECO:0000256" key="1">
    <source>
        <dbReference type="SAM" id="Phobius"/>
    </source>
</evidence>
<accession>A0A6J6MC47</accession>
<dbReference type="AlphaFoldDB" id="A0A6J6MC47"/>
<protein>
    <submittedName>
        <fullName evidence="2">Unannotated protein</fullName>
    </submittedName>
</protein>
<name>A0A6J6MC47_9ZZZZ</name>
<evidence type="ECO:0000313" key="2">
    <source>
        <dbReference type="EMBL" id="CAB4670083.1"/>
    </source>
</evidence>
<dbReference type="EMBL" id="CAEZWW010000051">
    <property type="protein sequence ID" value="CAB4670083.1"/>
    <property type="molecule type" value="Genomic_DNA"/>
</dbReference>